<dbReference type="FunFam" id="1.10.10.10:FF:000001">
    <property type="entry name" value="LysR family transcriptional regulator"/>
    <property type="match status" value="1"/>
</dbReference>
<dbReference type="InterPro" id="IPR005119">
    <property type="entry name" value="LysR_subst-bd"/>
</dbReference>
<organism evidence="6">
    <name type="scientific">plant metagenome</name>
    <dbReference type="NCBI Taxonomy" id="1297885"/>
    <lineage>
        <taxon>unclassified sequences</taxon>
        <taxon>metagenomes</taxon>
        <taxon>organismal metagenomes</taxon>
    </lineage>
</organism>
<dbReference type="GO" id="GO:0003700">
    <property type="term" value="F:DNA-binding transcription factor activity"/>
    <property type="evidence" value="ECO:0007669"/>
    <property type="project" value="InterPro"/>
</dbReference>
<gene>
    <name evidence="6" type="ORF">AMP9_2632</name>
</gene>
<dbReference type="PROSITE" id="PS50931">
    <property type="entry name" value="HTH_LYSR"/>
    <property type="match status" value="1"/>
</dbReference>
<evidence type="ECO:0000256" key="3">
    <source>
        <dbReference type="ARBA" id="ARBA00023125"/>
    </source>
</evidence>
<reference evidence="6" key="1">
    <citation type="submission" date="2019-03" db="EMBL/GenBank/DDBJ databases">
        <authorList>
            <person name="Danneels B."/>
        </authorList>
    </citation>
    <scope>NUCLEOTIDE SEQUENCE</scope>
</reference>
<evidence type="ECO:0000256" key="2">
    <source>
        <dbReference type="ARBA" id="ARBA00023015"/>
    </source>
</evidence>
<proteinExistence type="inferred from homology"/>
<evidence type="ECO:0000256" key="1">
    <source>
        <dbReference type="ARBA" id="ARBA00009437"/>
    </source>
</evidence>
<dbReference type="SUPFAM" id="SSF53850">
    <property type="entry name" value="Periplasmic binding protein-like II"/>
    <property type="match status" value="1"/>
</dbReference>
<dbReference type="PANTHER" id="PTHR30126">
    <property type="entry name" value="HTH-TYPE TRANSCRIPTIONAL REGULATOR"/>
    <property type="match status" value="1"/>
</dbReference>
<evidence type="ECO:0000259" key="5">
    <source>
        <dbReference type="PROSITE" id="PS50931"/>
    </source>
</evidence>
<evidence type="ECO:0000313" key="6">
    <source>
        <dbReference type="EMBL" id="VFR32186.1"/>
    </source>
</evidence>
<dbReference type="InterPro" id="IPR036388">
    <property type="entry name" value="WH-like_DNA-bd_sf"/>
</dbReference>
<feature type="domain" description="HTH lysR-type" evidence="5">
    <location>
        <begin position="1"/>
        <end position="58"/>
    </location>
</feature>
<protein>
    <submittedName>
        <fullName evidence="6">LysR-family transcriptional regulator PA4203</fullName>
    </submittedName>
</protein>
<comment type="similarity">
    <text evidence="1">Belongs to the LysR transcriptional regulatory family.</text>
</comment>
<keyword evidence="2" id="KW-0805">Transcription regulation</keyword>
<dbReference type="PANTHER" id="PTHR30126:SF40">
    <property type="entry name" value="HTH-TYPE TRANSCRIPTIONAL REGULATOR GLTR"/>
    <property type="match status" value="1"/>
</dbReference>
<dbReference type="SUPFAM" id="SSF46785">
    <property type="entry name" value="Winged helix' DNA-binding domain"/>
    <property type="match status" value="1"/>
</dbReference>
<keyword evidence="3" id="KW-0238">DNA-binding</keyword>
<accession>A0A484Q2Y5</accession>
<dbReference type="GO" id="GO:0000976">
    <property type="term" value="F:transcription cis-regulatory region binding"/>
    <property type="evidence" value="ECO:0007669"/>
    <property type="project" value="TreeGrafter"/>
</dbReference>
<dbReference type="EMBL" id="CAADHY010000032">
    <property type="protein sequence ID" value="VFR32186.1"/>
    <property type="molecule type" value="Genomic_DNA"/>
</dbReference>
<dbReference type="AlphaFoldDB" id="A0A484Q2Y5"/>
<dbReference type="PRINTS" id="PR00039">
    <property type="entry name" value="HTHLYSR"/>
</dbReference>
<dbReference type="InterPro" id="IPR036390">
    <property type="entry name" value="WH_DNA-bd_sf"/>
</dbReference>
<sequence length="322" mass="34232">MDLATLEIFRVVADEGSVTRAARRLGRVQSNVTTRVQQLEEELGASLFARDGKGMALTPAGERFLDYAQRLLALAQEARQVLHPHTPQGSLRVGSMESTAASRLPGPLAAYRRRWPQVTLRLRTAPSRQLTQAVQDRELDCALLALPQAAGPDVAPQLAALGLEGVVVCRESLVLLLPPEHPPVASLADVQVQALVAFEPGCSYRLLAEDGLAALAGTGVPRLPVALDIHEVGSYHAMLACVAAGGCAGVLPRSLLELLREPPDLREVPLAEVDTLLVWRAGYATPALAALREALSEALSDLAGPVKHLSQAVAKPRRGRAG</sequence>
<dbReference type="Gene3D" id="3.40.190.290">
    <property type="match status" value="1"/>
</dbReference>
<name>A0A484Q2Y5_9ZZZZ</name>
<dbReference type="Pfam" id="PF00126">
    <property type="entry name" value="HTH_1"/>
    <property type="match status" value="1"/>
</dbReference>
<dbReference type="InterPro" id="IPR000847">
    <property type="entry name" value="LysR_HTH_N"/>
</dbReference>
<evidence type="ECO:0000256" key="4">
    <source>
        <dbReference type="ARBA" id="ARBA00023163"/>
    </source>
</evidence>
<dbReference type="Gene3D" id="1.10.10.10">
    <property type="entry name" value="Winged helix-like DNA-binding domain superfamily/Winged helix DNA-binding domain"/>
    <property type="match status" value="1"/>
</dbReference>
<dbReference type="Pfam" id="PF03466">
    <property type="entry name" value="LysR_substrate"/>
    <property type="match status" value="1"/>
</dbReference>
<keyword evidence="4" id="KW-0804">Transcription</keyword>